<dbReference type="PROSITE" id="PS50132">
    <property type="entry name" value="RGS"/>
    <property type="match status" value="1"/>
</dbReference>
<dbReference type="EMBL" id="JAPDFW010000076">
    <property type="protein sequence ID" value="KAJ5073245.1"/>
    <property type="molecule type" value="Genomic_DNA"/>
</dbReference>
<evidence type="ECO:0000313" key="4">
    <source>
        <dbReference type="Proteomes" id="UP001149090"/>
    </source>
</evidence>
<dbReference type="InterPro" id="IPR036305">
    <property type="entry name" value="RGS_sf"/>
</dbReference>
<gene>
    <name evidence="3" type="ORF">M0811_08927</name>
</gene>
<feature type="region of interest" description="Disordered" evidence="1">
    <location>
        <begin position="2596"/>
        <end position="2659"/>
    </location>
</feature>
<accession>A0A9Q0LK08</accession>
<dbReference type="SUPFAM" id="SSF48097">
    <property type="entry name" value="Regulator of G-protein signaling, RGS"/>
    <property type="match status" value="1"/>
</dbReference>
<feature type="region of interest" description="Disordered" evidence="1">
    <location>
        <begin position="2561"/>
        <end position="2582"/>
    </location>
</feature>
<reference evidence="3" key="1">
    <citation type="submission" date="2022-10" db="EMBL/GenBank/DDBJ databases">
        <title>Novel sulphate-reducing endosymbionts in the free-living metamonad Anaeramoeba.</title>
        <authorList>
            <person name="Jerlstrom-Hultqvist J."/>
            <person name="Cepicka I."/>
            <person name="Gallot-Lavallee L."/>
            <person name="Salas-Leiva D."/>
            <person name="Curtis B.A."/>
            <person name="Zahonova K."/>
            <person name="Pipaliya S."/>
            <person name="Dacks J."/>
            <person name="Roger A.J."/>
        </authorList>
    </citation>
    <scope>NUCLEOTIDE SEQUENCE</scope>
    <source>
        <strain evidence="3">BMAN</strain>
    </source>
</reference>
<evidence type="ECO:0000259" key="2">
    <source>
        <dbReference type="PROSITE" id="PS50132"/>
    </source>
</evidence>
<evidence type="ECO:0000256" key="1">
    <source>
        <dbReference type="SAM" id="MobiDB-lite"/>
    </source>
</evidence>
<dbReference type="OrthoDB" id="6287725at2759"/>
<comment type="caution">
    <text evidence="3">The sequence shown here is derived from an EMBL/GenBank/DDBJ whole genome shotgun (WGS) entry which is preliminary data.</text>
</comment>
<feature type="compositionally biased region" description="Acidic residues" evidence="1">
    <location>
        <begin position="2599"/>
        <end position="2608"/>
    </location>
</feature>
<dbReference type="Proteomes" id="UP001149090">
    <property type="component" value="Unassembled WGS sequence"/>
</dbReference>
<dbReference type="Pfam" id="PF14225">
    <property type="entry name" value="MOR2-PAG1_C"/>
    <property type="match status" value="1"/>
</dbReference>
<dbReference type="GO" id="GO:0016301">
    <property type="term" value="F:kinase activity"/>
    <property type="evidence" value="ECO:0007669"/>
    <property type="project" value="UniProtKB-KW"/>
</dbReference>
<keyword evidence="3" id="KW-0808">Transferase</keyword>
<feature type="domain" description="RGS" evidence="2">
    <location>
        <begin position="2713"/>
        <end position="2820"/>
    </location>
</feature>
<feature type="compositionally biased region" description="Basic and acidic residues" evidence="1">
    <location>
        <begin position="2564"/>
        <end position="2582"/>
    </location>
</feature>
<keyword evidence="4" id="KW-1185">Reference proteome</keyword>
<feature type="compositionally biased region" description="Polar residues" evidence="1">
    <location>
        <begin position="2614"/>
        <end position="2635"/>
    </location>
</feature>
<organism evidence="3 4">
    <name type="scientific">Anaeramoeba ignava</name>
    <name type="common">Anaerobic marine amoeba</name>
    <dbReference type="NCBI Taxonomy" id="1746090"/>
    <lineage>
        <taxon>Eukaryota</taxon>
        <taxon>Metamonada</taxon>
        <taxon>Anaeramoebidae</taxon>
        <taxon>Anaeramoeba</taxon>
    </lineage>
</organism>
<dbReference type="InterPro" id="IPR016137">
    <property type="entry name" value="RGS"/>
</dbReference>
<keyword evidence="3" id="KW-0418">Kinase</keyword>
<dbReference type="InterPro" id="IPR025481">
    <property type="entry name" value="Cell_Morphogen_C"/>
</dbReference>
<proteinExistence type="predicted"/>
<sequence>MENQIESNSKTLTTPEAFTSVTKAFQKSLSTEIYSLLDFSKEQQLQINKNKKQSEQNLDIKIWKNFPKNQSFYHRFLTQFTSIGKSCPICAIQLILNFLPEFSKIISSIDPAFSNQEITDSPLSFDSFLRTIFNYNKKEKDFDILQSVGNLIVADTISYIFRDSKLNSNFLDEQTVNLLLEIALIFFQPKSPKKLLPLLWNSYQSQITKKWAIIIGYLSIHNFELISTKFFIVLNSKKASQNESIISLLKGLRFISTKNASNENLDFFLQSYLQILKIHSKASFRLVQLKTFENFISQIDFSNQTNSKIFDIIEQFYKQIQKISKNKTLKEVCTKLMVTILLHSTSNFYEKNKASLISKKIFSQFKKEKKQKFALDIFIRILRQATPKFNLETQSYLPYIVSEYLISFDENYHKEKEKCIFQKRVKNDVNMEEIIDMLLDDSLNFQKNISIEFSQLTHLAEVLVLIASYNLEKFTTKVFVPLIAKDKVESLFLIVKIFRLLNSNKIKKFINENPQNQKQSQSNFNKIHKLFSEKINKILSLCEKNTFSNQTQQAIPILCPTESRLFSETMNTKTTEKDDQKHLVFFNENNFKLQEKINQKSKIQRSATDENQKIIEKWIQKSGIDKKIIPEFVEMKFQLENSLQNFSISRYKQKSKEEQHEWMELYKEVMKVLPAINDIDAQLSDLGCFEKVVCHQDRQLATLCSYAIQDIFIEKPDSRFVIIEDLLLLINNPQYKNQSALTTLFWQLEMILDLYTKRLEIEKNEENSIISEVQEKRLSRKNIRTSTSHILDPKKNAIFIDSDWFINIDSLALSFMCHPVSCIRSSALSVLKKIWRVQKLLPNISPESKYTSFWEDIQINYNTICEKVRFKYILELLNGFRNEVQIEKSYSTITIEKAALSQNQVVWLLFLSEIGALLAENQNINLVKLTKYSVMQKIHEQNSAQVVYTSETSFNYYANLNLFLLSFADLSANVINSQEKVQFELSEKEKTENPLSNQYFTDNVGKWFILRERGSTENAFKAINMFESSAFVEAIIPEFSKALYHSEQNYRNYSILVFGMANSKNISPIIHELIEGKEYANYLKSKSSQKSRAIGDLALAIRIISQNRNIQIEIRKKSTMVMNFLQFIKMSEQSLIVKPSRKSNRKMSYLHSVSLTSDTGLYHPYSHSINHCLILANINDYISKESRIHTQGLLKHNFYVTQIDDFWPRKERLECFNFIKIWSGHGSEQAKHFAQIQETEIENLVSRLKNQNEQQITEKKSRYMVDHLRLSAHLAMTNIAKLGPLFLSVEEMDQQSQQWFIDSERKGYKMLKWLLSFHFSDILEKYVDFAYHSKKEDADLFWISICDQFIDYKPKMSEFSSTGILRDVLFFSMEYQENQLERIRFPESKKKFFLKAKTYKREKFGSHYLLNSPQIRQQNNENTEHFHHEDSIDPKKQEIINQDYEEFMSTVTKSFGVITLLALLNLFNSNQKVRSKTFKMMSRTIPAIVSREAAKRSIPAKKIEDLQNKLHELRRNLFGTNSISLRKWALEVNSLVAKTCSSFSEQILNEVFGRIQDQKRTGISLNSERRECLYQILVEWIKNVSIVDKFIAIGTGSKQIQTEIKTKRILNSIFDMTMNELEETMNFSKSLSDIWVYLVTPKENLDEDADTQPKTPVRTLTLALTSAQQTKINENMIYVLQFLIKQHNKGEKYGSLSRKIAVFLFQNFPQESLIPLVYRLTFTSWNRMNGIKSKLLYQNIPKDFASSFEHKSKEQFTKEFLDIQEEFRNQLAQHKTNQSAMLFSDTCLRILNDFLIEDISPILPYIHILIHYSILRIGCAIYEDSKEKKQLHLEILISILHSLLNIAIQSRDIESSIWIQNMIEITKSLTIKGYSLVWKGLRASKANISSETKEKKPQSKLTLNLLYNKFNMRKSGFFFRNKKRLSNTEMDFSNIKQTQNMPLNMRNVEDKQLQEIQLIEKFSSISLFQKDMIIKNFFGKKDIEKKEDEVIDEKEKEEEKRYLEEKQRVEELMLIQPWITNTIAISDFVSQLSTSIKKIVPKIDKSLGKESLKWALFCVDPLYSLISSEIYSASLSPLNEIIIQKLIQRTLFGLNSMISFSYKLKTSRSMRFHLSKNTQVKSTRRIDLVRMGFGDEDEDNNDDDNNDNDENQVEQIQPHIYLSSLIRLLYSVTKKLSEKSKLNSYPEIFWTSVSLLRCTQLMNIYQQSIRIIELFIYNSILFKNLEINNDSKEKKQKHSSSFGLESFKSFSENWRKSFEGIQPLLIPAFSFGCTRKKFLGLITSLNSFKSHYLVDHSESRYLIGILGLLPWFQFIFFQKPLANTKVNEDTGRSRAKQLSEWIGKELPKLVPNSQNLAGLFSEFSQPKQEENFSQFASNVCSELTKLFFPKFASEAAKMIAIISGSGPSPFFDASLDIARYFLEQENSHLVYHHFSEIVKIALENLNSIEHQKSILSLLETSARVSSSLDPDHLPDQLDNQNQNHLEMRFSLKDAEDSLTNVVMEMNFQMKAKLQNKHKIFPLTKRIFEEPVIFSQNIEVDNSEEKLERVFSFKEIKNQVPKPIQNKEEKEKENQIENPKEIENQIENQIEKEIEKEINLDSEDDEDDEKKEPLNQENPNDSNIQKITTTPKSIQSSEEENQEKIANNPKSETKTDENEDIDIDIDIEFKTEPNSLVQKQQEFNERQKSTLNFKQMISIKQDSQVLNREEIEKQFKEMIQNENLRDQFGIFIENNLSDEESIIFLFYEIVLNYLSSPKGSKESLSFAQSIIKRFINEDSFERIPIKLQTMKQIFEKFQFNENSHPDSTLFSDAIEEITPILLQSFKLYLQSKNQNQNQNQN</sequence>
<name>A0A9Q0LK08_ANAIG</name>
<evidence type="ECO:0000313" key="3">
    <source>
        <dbReference type="EMBL" id="KAJ5073245.1"/>
    </source>
</evidence>
<protein>
    <submittedName>
        <fullName evidence="3">Dual specificity protein kinase pyk3</fullName>
    </submittedName>
</protein>